<protein>
    <submittedName>
        <fullName evidence="2">Uncharacterized protein</fullName>
    </submittedName>
</protein>
<dbReference type="Proteomes" id="UP001418222">
    <property type="component" value="Unassembled WGS sequence"/>
</dbReference>
<evidence type="ECO:0000313" key="2">
    <source>
        <dbReference type="EMBL" id="KAK8935330.1"/>
    </source>
</evidence>
<evidence type="ECO:0000313" key="3">
    <source>
        <dbReference type="Proteomes" id="UP001418222"/>
    </source>
</evidence>
<sequence length="72" mass="7676">MARSQLFFFFLLAAFFAFMILGCSVSHARQAPAAVDVKEAAIGEVYREGLQALTSMLPRGLVTPSAPIDGGN</sequence>
<dbReference type="AlphaFoldDB" id="A0AAP0BCP3"/>
<keyword evidence="3" id="KW-1185">Reference proteome</keyword>
<accession>A0AAP0BCP3</accession>
<gene>
    <name evidence="2" type="ORF">KSP39_PZI013080</name>
</gene>
<feature type="chain" id="PRO_5042983529" evidence="1">
    <location>
        <begin position="23"/>
        <end position="72"/>
    </location>
</feature>
<name>A0AAP0BCP3_9ASPA</name>
<evidence type="ECO:0000256" key="1">
    <source>
        <dbReference type="SAM" id="SignalP"/>
    </source>
</evidence>
<reference evidence="2 3" key="1">
    <citation type="journal article" date="2022" name="Nat. Plants">
        <title>Genomes of leafy and leafless Platanthera orchids illuminate the evolution of mycoheterotrophy.</title>
        <authorList>
            <person name="Li M.H."/>
            <person name="Liu K.W."/>
            <person name="Li Z."/>
            <person name="Lu H.C."/>
            <person name="Ye Q.L."/>
            <person name="Zhang D."/>
            <person name="Wang J.Y."/>
            <person name="Li Y.F."/>
            <person name="Zhong Z.M."/>
            <person name="Liu X."/>
            <person name="Yu X."/>
            <person name="Liu D.K."/>
            <person name="Tu X.D."/>
            <person name="Liu B."/>
            <person name="Hao Y."/>
            <person name="Liao X.Y."/>
            <person name="Jiang Y.T."/>
            <person name="Sun W.H."/>
            <person name="Chen J."/>
            <person name="Chen Y.Q."/>
            <person name="Ai Y."/>
            <person name="Zhai J.W."/>
            <person name="Wu S.S."/>
            <person name="Zhou Z."/>
            <person name="Hsiao Y.Y."/>
            <person name="Wu W.L."/>
            <person name="Chen Y.Y."/>
            <person name="Lin Y.F."/>
            <person name="Hsu J.L."/>
            <person name="Li C.Y."/>
            <person name="Wang Z.W."/>
            <person name="Zhao X."/>
            <person name="Zhong W.Y."/>
            <person name="Ma X.K."/>
            <person name="Ma L."/>
            <person name="Huang J."/>
            <person name="Chen G.Z."/>
            <person name="Huang M.Z."/>
            <person name="Huang L."/>
            <person name="Peng D.H."/>
            <person name="Luo Y.B."/>
            <person name="Zou S.Q."/>
            <person name="Chen S.P."/>
            <person name="Lan S."/>
            <person name="Tsai W.C."/>
            <person name="Van de Peer Y."/>
            <person name="Liu Z.J."/>
        </authorList>
    </citation>
    <scope>NUCLEOTIDE SEQUENCE [LARGE SCALE GENOMIC DNA]</scope>
    <source>
        <strain evidence="2">Lor287</strain>
    </source>
</reference>
<feature type="signal peptide" evidence="1">
    <location>
        <begin position="1"/>
        <end position="22"/>
    </location>
</feature>
<organism evidence="2 3">
    <name type="scientific">Platanthera zijinensis</name>
    <dbReference type="NCBI Taxonomy" id="2320716"/>
    <lineage>
        <taxon>Eukaryota</taxon>
        <taxon>Viridiplantae</taxon>
        <taxon>Streptophyta</taxon>
        <taxon>Embryophyta</taxon>
        <taxon>Tracheophyta</taxon>
        <taxon>Spermatophyta</taxon>
        <taxon>Magnoliopsida</taxon>
        <taxon>Liliopsida</taxon>
        <taxon>Asparagales</taxon>
        <taxon>Orchidaceae</taxon>
        <taxon>Orchidoideae</taxon>
        <taxon>Orchideae</taxon>
        <taxon>Orchidinae</taxon>
        <taxon>Platanthera</taxon>
    </lineage>
</organism>
<keyword evidence="1" id="KW-0732">Signal</keyword>
<comment type="caution">
    <text evidence="2">The sequence shown here is derived from an EMBL/GenBank/DDBJ whole genome shotgun (WGS) entry which is preliminary data.</text>
</comment>
<dbReference type="PROSITE" id="PS51257">
    <property type="entry name" value="PROKAR_LIPOPROTEIN"/>
    <property type="match status" value="1"/>
</dbReference>
<proteinExistence type="predicted"/>
<dbReference type="EMBL" id="JBBWWQ010000011">
    <property type="protein sequence ID" value="KAK8935330.1"/>
    <property type="molecule type" value="Genomic_DNA"/>
</dbReference>